<comment type="caution">
    <text evidence="4">The sequence shown here is derived from an EMBL/GenBank/DDBJ whole genome shotgun (WGS) entry which is preliminary data.</text>
</comment>
<dbReference type="EMBL" id="JBEZUR010000006">
    <property type="protein sequence ID" value="MEU3553881.1"/>
    <property type="molecule type" value="Genomic_DNA"/>
</dbReference>
<dbReference type="EC" id="2.3.1.-" evidence="4"/>
<protein>
    <submittedName>
        <fullName evidence="4">Acyltransferase</fullName>
        <ecNumber evidence="4">2.3.1.-</ecNumber>
    </submittedName>
</protein>
<dbReference type="RefSeq" id="WP_108955466.1">
    <property type="nucleotide sequence ID" value="NZ_BEVZ01000005.1"/>
</dbReference>
<feature type="transmembrane region" description="Helical" evidence="2">
    <location>
        <begin position="55"/>
        <end position="77"/>
    </location>
</feature>
<feature type="transmembrane region" description="Helical" evidence="2">
    <location>
        <begin position="217"/>
        <end position="233"/>
    </location>
</feature>
<evidence type="ECO:0000313" key="5">
    <source>
        <dbReference type="Proteomes" id="UP001550850"/>
    </source>
</evidence>
<sequence>MSTGTTDATPFEAPPADSGTGPSGGAPRGGGRDRYLDLLRALALLRVMVYHVFGWAWLTVLFPSMGVMFALAGALTARSLQRPGGSARTVVGSRVRRLLPPLWAFSAVLLGVLFLGFGWRPEGAWGWAGMLDYLVPVGAPPYPEQVGSESGLLDATWVMEGAGPLWYLRAYLWFVVASPLLLRLFRRAPWPTLLAPLALTGVFGTGLVAIPGETGEAVKDFCVYGGCWILGFAHENGALARVPRYVSVSAASTLMALGLWWASGHQGEDRWDLNDIAPAQALWSFGFVVVLLVYAPVWTELPGRLRRWDGLVTLANNRAVTVYLWHNLLITLTFPLLGLLGVGDAWSLPGSFLLLLPLLALTVLAFGWVEDVAAGRRVRPWPTGRTRRRSAVP</sequence>
<keyword evidence="4" id="KW-0808">Transferase</keyword>
<keyword evidence="2" id="KW-0812">Transmembrane</keyword>
<feature type="transmembrane region" description="Helical" evidence="2">
    <location>
        <begin position="282"/>
        <end position="301"/>
    </location>
</feature>
<dbReference type="Pfam" id="PF01757">
    <property type="entry name" value="Acyl_transf_3"/>
    <property type="match status" value="1"/>
</dbReference>
<keyword evidence="5" id="KW-1185">Reference proteome</keyword>
<gene>
    <name evidence="4" type="ORF">AB0E65_06595</name>
</gene>
<feature type="domain" description="Acyltransferase 3" evidence="3">
    <location>
        <begin position="34"/>
        <end position="364"/>
    </location>
</feature>
<dbReference type="GO" id="GO:0016746">
    <property type="term" value="F:acyltransferase activity"/>
    <property type="evidence" value="ECO:0007669"/>
    <property type="project" value="UniProtKB-KW"/>
</dbReference>
<dbReference type="Proteomes" id="UP001550850">
    <property type="component" value="Unassembled WGS sequence"/>
</dbReference>
<proteinExistence type="predicted"/>
<accession>A0ABV2YEC1</accession>
<keyword evidence="2" id="KW-0472">Membrane</keyword>
<feature type="transmembrane region" description="Helical" evidence="2">
    <location>
        <begin position="322"/>
        <end position="342"/>
    </location>
</feature>
<evidence type="ECO:0000256" key="2">
    <source>
        <dbReference type="SAM" id="Phobius"/>
    </source>
</evidence>
<organism evidence="4 5">
    <name type="scientific">Streptomyces fragilis</name>
    <dbReference type="NCBI Taxonomy" id="67301"/>
    <lineage>
        <taxon>Bacteria</taxon>
        <taxon>Bacillati</taxon>
        <taxon>Actinomycetota</taxon>
        <taxon>Actinomycetes</taxon>
        <taxon>Kitasatosporales</taxon>
        <taxon>Streptomycetaceae</taxon>
        <taxon>Streptomyces</taxon>
    </lineage>
</organism>
<evidence type="ECO:0000259" key="3">
    <source>
        <dbReference type="Pfam" id="PF01757"/>
    </source>
</evidence>
<feature type="transmembrane region" description="Helical" evidence="2">
    <location>
        <begin position="348"/>
        <end position="369"/>
    </location>
</feature>
<dbReference type="InterPro" id="IPR002656">
    <property type="entry name" value="Acyl_transf_3_dom"/>
</dbReference>
<keyword evidence="2" id="KW-1133">Transmembrane helix</keyword>
<evidence type="ECO:0000256" key="1">
    <source>
        <dbReference type="SAM" id="MobiDB-lite"/>
    </source>
</evidence>
<feature type="transmembrane region" description="Helical" evidence="2">
    <location>
        <begin position="98"/>
        <end position="119"/>
    </location>
</feature>
<feature type="transmembrane region" description="Helical" evidence="2">
    <location>
        <begin position="192"/>
        <end position="211"/>
    </location>
</feature>
<feature type="transmembrane region" description="Helical" evidence="2">
    <location>
        <begin position="245"/>
        <end position="262"/>
    </location>
</feature>
<name>A0ABV2YEC1_9ACTN</name>
<keyword evidence="4" id="KW-0012">Acyltransferase</keyword>
<reference evidence="4 5" key="1">
    <citation type="submission" date="2024-06" db="EMBL/GenBank/DDBJ databases">
        <title>The Natural Products Discovery Center: Release of the First 8490 Sequenced Strains for Exploring Actinobacteria Biosynthetic Diversity.</title>
        <authorList>
            <person name="Kalkreuter E."/>
            <person name="Kautsar S.A."/>
            <person name="Yang D."/>
            <person name="Bader C.D."/>
            <person name="Teijaro C.N."/>
            <person name="Fluegel L."/>
            <person name="Davis C.M."/>
            <person name="Simpson J.R."/>
            <person name="Lauterbach L."/>
            <person name="Steele A.D."/>
            <person name="Gui C."/>
            <person name="Meng S."/>
            <person name="Li G."/>
            <person name="Viehrig K."/>
            <person name="Ye F."/>
            <person name="Su P."/>
            <person name="Kiefer A.F."/>
            <person name="Nichols A."/>
            <person name="Cepeda A.J."/>
            <person name="Yan W."/>
            <person name="Fan B."/>
            <person name="Jiang Y."/>
            <person name="Adhikari A."/>
            <person name="Zheng C.-J."/>
            <person name="Schuster L."/>
            <person name="Cowan T.M."/>
            <person name="Smanski M.J."/>
            <person name="Chevrette M.G."/>
            <person name="De Carvalho L.P.S."/>
            <person name="Shen B."/>
        </authorList>
    </citation>
    <scope>NUCLEOTIDE SEQUENCE [LARGE SCALE GENOMIC DNA]</scope>
    <source>
        <strain evidence="4 5">NPDC038104</strain>
    </source>
</reference>
<feature type="transmembrane region" description="Helical" evidence="2">
    <location>
        <begin position="166"/>
        <end position="185"/>
    </location>
</feature>
<evidence type="ECO:0000313" key="4">
    <source>
        <dbReference type="EMBL" id="MEU3553881.1"/>
    </source>
</evidence>
<feature type="region of interest" description="Disordered" evidence="1">
    <location>
        <begin position="1"/>
        <end position="29"/>
    </location>
</feature>